<evidence type="ECO:0000256" key="1">
    <source>
        <dbReference type="ARBA" id="ARBA00023224"/>
    </source>
</evidence>
<dbReference type="SUPFAM" id="SSF58104">
    <property type="entry name" value="Methyl-accepting chemotaxis protein (MCP) signaling domain"/>
    <property type="match status" value="1"/>
</dbReference>
<protein>
    <submittedName>
        <fullName evidence="4">Chemotaxis protein</fullName>
    </submittedName>
</protein>
<keyword evidence="5" id="KW-1185">Reference proteome</keyword>
<accession>A0A177ZK93</accession>
<comment type="caution">
    <text evidence="4">The sequence shown here is derived from an EMBL/GenBank/DDBJ whole genome shotgun (WGS) entry which is preliminary data.</text>
</comment>
<dbReference type="PROSITE" id="PS50111">
    <property type="entry name" value="CHEMOTAXIS_TRANSDUC_2"/>
    <property type="match status" value="1"/>
</dbReference>
<organism evidence="4 5">
    <name type="scientific">Lederbergia galactosidilytica</name>
    <dbReference type="NCBI Taxonomy" id="217031"/>
    <lineage>
        <taxon>Bacteria</taxon>
        <taxon>Bacillati</taxon>
        <taxon>Bacillota</taxon>
        <taxon>Bacilli</taxon>
        <taxon>Bacillales</taxon>
        <taxon>Bacillaceae</taxon>
        <taxon>Lederbergia</taxon>
    </lineage>
</organism>
<proteinExistence type="predicted"/>
<dbReference type="GO" id="GO:0007165">
    <property type="term" value="P:signal transduction"/>
    <property type="evidence" value="ECO:0007669"/>
    <property type="project" value="UniProtKB-KW"/>
</dbReference>
<evidence type="ECO:0000313" key="5">
    <source>
        <dbReference type="Proteomes" id="UP000077881"/>
    </source>
</evidence>
<dbReference type="PANTHER" id="PTHR32089">
    <property type="entry name" value="METHYL-ACCEPTING CHEMOTAXIS PROTEIN MCPB"/>
    <property type="match status" value="1"/>
</dbReference>
<sequence length="273" mass="29958">MDKVQAFIASIPYLKNILREETMITVFDHEKYVYYSPSADLNFGHQPGDPLPDGYLNFKKVNKEGTTTVKVPAEEYGIPFDSISFPIKNDQGEVIAAVNAAVSTKRQEFFTEVVKNMDSIADSLHEKVQLIAAHSEELSATTEQIAENTKLTVEHSSNINVVTGTIKKISEQTNLLGLNAAIEAARVGSAGAGFGVVADEVRRLSADSKNATVNIEETLNSIKESIEGMQADFSEIAKASQEEAELVTEFMSEIEKLSATSNKLRQYMEELIS</sequence>
<dbReference type="RefSeq" id="WP_064468745.1">
    <property type="nucleotide sequence ID" value="NZ_JAGGKH010000004.1"/>
</dbReference>
<evidence type="ECO:0000256" key="2">
    <source>
        <dbReference type="PROSITE-ProRule" id="PRU00284"/>
    </source>
</evidence>
<dbReference type="STRING" id="217031.ABB05_19325"/>
<dbReference type="GO" id="GO:0016020">
    <property type="term" value="C:membrane"/>
    <property type="evidence" value="ECO:0007669"/>
    <property type="project" value="InterPro"/>
</dbReference>
<dbReference type="InterPro" id="IPR004089">
    <property type="entry name" value="MCPsignal_dom"/>
</dbReference>
<dbReference type="PATRIC" id="fig|217031.6.peg.4195"/>
<gene>
    <name evidence="4" type="ORF">ABB05_19325</name>
</gene>
<name>A0A177ZK93_9BACI</name>
<dbReference type="Pfam" id="PF00015">
    <property type="entry name" value="MCPsignal"/>
    <property type="match status" value="1"/>
</dbReference>
<keyword evidence="1 2" id="KW-0807">Transducer</keyword>
<dbReference type="SMART" id="SM00283">
    <property type="entry name" value="MA"/>
    <property type="match status" value="1"/>
</dbReference>
<dbReference type="EMBL" id="LDJR01000060">
    <property type="protein sequence ID" value="OAK67308.1"/>
    <property type="molecule type" value="Genomic_DNA"/>
</dbReference>
<feature type="domain" description="Methyl-accepting transducer" evidence="3">
    <location>
        <begin position="111"/>
        <end position="273"/>
    </location>
</feature>
<evidence type="ECO:0000259" key="3">
    <source>
        <dbReference type="PROSITE" id="PS50111"/>
    </source>
</evidence>
<evidence type="ECO:0000313" key="4">
    <source>
        <dbReference type="EMBL" id="OAK67308.1"/>
    </source>
</evidence>
<dbReference type="Gene3D" id="1.10.287.950">
    <property type="entry name" value="Methyl-accepting chemotaxis protein"/>
    <property type="match status" value="1"/>
</dbReference>
<dbReference type="PANTHER" id="PTHR32089:SF112">
    <property type="entry name" value="LYSOZYME-LIKE PROTEIN-RELATED"/>
    <property type="match status" value="1"/>
</dbReference>
<dbReference type="AlphaFoldDB" id="A0A177ZK93"/>
<reference evidence="4 5" key="1">
    <citation type="submission" date="2015-05" db="EMBL/GenBank/DDBJ databases">
        <title>Comparison of genome.</title>
        <authorList>
            <person name="Zheng Z."/>
            <person name="Sun M."/>
        </authorList>
    </citation>
    <scope>NUCLEOTIDE SEQUENCE [LARGE SCALE GENOMIC DNA]</scope>
    <source>
        <strain evidence="4 5">G25-74</strain>
    </source>
</reference>
<dbReference type="OrthoDB" id="9807021at2"/>
<dbReference type="Proteomes" id="UP000077881">
    <property type="component" value="Unassembled WGS sequence"/>
</dbReference>